<comment type="caution">
    <text evidence="6">The sequence shown here is derived from an EMBL/GenBank/DDBJ whole genome shotgun (WGS) entry which is preliminary data.</text>
</comment>
<dbReference type="InterPro" id="IPR002731">
    <property type="entry name" value="ATPase_BadF"/>
</dbReference>
<dbReference type="Proteomes" id="UP000663879">
    <property type="component" value="Unassembled WGS sequence"/>
</dbReference>
<reference evidence="6" key="1">
    <citation type="submission" date="2021-02" db="EMBL/GenBank/DDBJ databases">
        <authorList>
            <person name="Nowell W R."/>
        </authorList>
    </citation>
    <scope>NUCLEOTIDE SEQUENCE</scope>
    <source>
        <strain evidence="6">Ploen Becks lab</strain>
    </source>
</reference>
<dbReference type="PANTHER" id="PTHR12862">
    <property type="entry name" value="BADF TYPE ATPASE DOMAIN-CONTAINING PROTEIN"/>
    <property type="match status" value="1"/>
</dbReference>
<dbReference type="OrthoDB" id="311172at2759"/>
<gene>
    <name evidence="6" type="ORF">OXX778_LOCUS4343</name>
</gene>
<dbReference type="EMBL" id="CAJNOC010000421">
    <property type="protein sequence ID" value="CAF0759306.1"/>
    <property type="molecule type" value="Genomic_DNA"/>
</dbReference>
<accession>A0A813Q0T3</accession>
<evidence type="ECO:0000256" key="4">
    <source>
        <dbReference type="ARBA" id="ARBA00031123"/>
    </source>
</evidence>
<dbReference type="PANTHER" id="PTHR12862:SF0">
    <property type="entry name" value="N-ACETYL-D-GLUCOSAMINE KINASE"/>
    <property type="match status" value="1"/>
</dbReference>
<organism evidence="6 7">
    <name type="scientific">Brachionus calyciflorus</name>
    <dbReference type="NCBI Taxonomy" id="104777"/>
    <lineage>
        <taxon>Eukaryota</taxon>
        <taxon>Metazoa</taxon>
        <taxon>Spiralia</taxon>
        <taxon>Gnathifera</taxon>
        <taxon>Rotifera</taxon>
        <taxon>Eurotatoria</taxon>
        <taxon>Monogononta</taxon>
        <taxon>Pseudotrocha</taxon>
        <taxon>Ploima</taxon>
        <taxon>Brachionidae</taxon>
        <taxon>Brachionus</taxon>
    </lineage>
</organism>
<evidence type="ECO:0000256" key="3">
    <source>
        <dbReference type="ARBA" id="ARBA00014974"/>
    </source>
</evidence>
<dbReference type="AlphaFoldDB" id="A0A813Q0T3"/>
<evidence type="ECO:0000259" key="5">
    <source>
        <dbReference type="Pfam" id="PF01869"/>
    </source>
</evidence>
<proteinExistence type="inferred from homology"/>
<protein>
    <recommendedName>
        <fullName evidence="3">N-acetyl-D-glucosamine kinase</fullName>
        <ecNumber evidence="2">2.7.1.59</ecNumber>
    </recommendedName>
    <alternativeName>
        <fullName evidence="4">GlcNAc kinase</fullName>
    </alternativeName>
</protein>
<evidence type="ECO:0000313" key="6">
    <source>
        <dbReference type="EMBL" id="CAF0759306.1"/>
    </source>
</evidence>
<comment type="similarity">
    <text evidence="1">Belongs to the eukaryotic-type N-acetylglucosamine kinase family.</text>
</comment>
<dbReference type="InterPro" id="IPR043129">
    <property type="entry name" value="ATPase_NBD"/>
</dbReference>
<feature type="domain" description="ATPase BadF/BadG/BcrA/BcrD type" evidence="5">
    <location>
        <begin position="10"/>
        <end position="310"/>
    </location>
</feature>
<name>A0A813Q0T3_9BILA</name>
<dbReference type="InterPro" id="IPR039758">
    <property type="entry name" value="NAGK-like"/>
</dbReference>
<dbReference type="GO" id="GO:0045127">
    <property type="term" value="F:N-acetylglucosamine kinase activity"/>
    <property type="evidence" value="ECO:0007669"/>
    <property type="project" value="UniProtKB-EC"/>
</dbReference>
<evidence type="ECO:0000256" key="1">
    <source>
        <dbReference type="ARBA" id="ARBA00006198"/>
    </source>
</evidence>
<dbReference type="Gene3D" id="3.30.420.40">
    <property type="match status" value="1"/>
</dbReference>
<dbReference type="Pfam" id="PF01869">
    <property type="entry name" value="BcrAD_BadFG"/>
    <property type="match status" value="1"/>
</dbReference>
<sequence>MSTKIRIFGGIEGGATKTICKLLSENGEILASENGGPTNPWTLGIGEKEDGFKIASLRLYDLILKCMDQIGPEKDSKFIRTKQNQEFTLAAVGLCLSGAGCKVANARIKSELENLGLDCEIYVGNDTIAPIFNSFENGGLVIISGTGSKCVLVNPIDDAAQLKSFDDIPSYSSGGWGNLLGDEGSAYWIAQKAIKFALDYNDNFLFENCETLIEQEAEELKHLIFEHFNIDNFDALLPYFYSDFKKDFIAGLTAKLSKIAIQNEVVREIFEESGYQIARHILALQPKIDKKLFSMPGGLPIFCAGSVFKSWSLIKPGFVRCLVNQNGKFKNLKELNLVVADGDSTVGACLITSKLYDNKLDLIKTHKRKILTLDHFYISQFKSYNYCGNDEYPHSIDIQIPKEA</sequence>
<dbReference type="SUPFAM" id="SSF53067">
    <property type="entry name" value="Actin-like ATPase domain"/>
    <property type="match status" value="2"/>
</dbReference>
<evidence type="ECO:0000313" key="7">
    <source>
        <dbReference type="Proteomes" id="UP000663879"/>
    </source>
</evidence>
<dbReference type="EC" id="2.7.1.59" evidence="2"/>
<evidence type="ECO:0000256" key="2">
    <source>
        <dbReference type="ARBA" id="ARBA00012122"/>
    </source>
</evidence>
<keyword evidence="7" id="KW-1185">Reference proteome</keyword>